<dbReference type="Proteomes" id="UP001458880">
    <property type="component" value="Unassembled WGS sequence"/>
</dbReference>
<dbReference type="PRINTS" id="PR00019">
    <property type="entry name" value="LEURICHRPT"/>
</dbReference>
<keyword evidence="4" id="KW-1185">Reference proteome</keyword>
<dbReference type="InterPro" id="IPR032675">
    <property type="entry name" value="LRR_dom_sf"/>
</dbReference>
<evidence type="ECO:0000256" key="2">
    <source>
        <dbReference type="ARBA" id="ARBA00022737"/>
    </source>
</evidence>
<comment type="caution">
    <text evidence="3">The sequence shown here is derived from an EMBL/GenBank/DDBJ whole genome shotgun (WGS) entry which is preliminary data.</text>
</comment>
<dbReference type="InterPro" id="IPR003591">
    <property type="entry name" value="Leu-rich_rpt_typical-subtyp"/>
</dbReference>
<proteinExistence type="predicted"/>
<dbReference type="InterPro" id="IPR001611">
    <property type="entry name" value="Leu-rich_rpt"/>
</dbReference>
<dbReference type="EMBL" id="JASPKY010000372">
    <property type="protein sequence ID" value="KAK9703342.1"/>
    <property type="molecule type" value="Genomic_DNA"/>
</dbReference>
<dbReference type="PANTHER" id="PTHR45712">
    <property type="entry name" value="AGAP008170-PA"/>
    <property type="match status" value="1"/>
</dbReference>
<name>A0AAW1JI40_POPJA</name>
<keyword evidence="1" id="KW-0433">Leucine-rich repeat</keyword>
<dbReference type="SMART" id="SM00369">
    <property type="entry name" value="LRR_TYP"/>
    <property type="match status" value="7"/>
</dbReference>
<dbReference type="Pfam" id="PF13855">
    <property type="entry name" value="LRR_8"/>
    <property type="match status" value="2"/>
</dbReference>
<dbReference type="Pfam" id="PF00560">
    <property type="entry name" value="LRR_1"/>
    <property type="match status" value="1"/>
</dbReference>
<protein>
    <submittedName>
        <fullName evidence="3">Leucine rich repeat</fullName>
    </submittedName>
</protein>
<reference evidence="3 4" key="1">
    <citation type="journal article" date="2024" name="BMC Genomics">
        <title>De novo assembly and annotation of Popillia japonica's genome with initial clues to its potential as an invasive pest.</title>
        <authorList>
            <person name="Cucini C."/>
            <person name="Boschi S."/>
            <person name="Funari R."/>
            <person name="Cardaioli E."/>
            <person name="Iannotti N."/>
            <person name="Marturano G."/>
            <person name="Paoli F."/>
            <person name="Bruttini M."/>
            <person name="Carapelli A."/>
            <person name="Frati F."/>
            <person name="Nardi F."/>
        </authorList>
    </citation>
    <scope>NUCLEOTIDE SEQUENCE [LARGE SCALE GENOMIC DNA]</scope>
    <source>
        <strain evidence="3">DMR45628</strain>
    </source>
</reference>
<evidence type="ECO:0000313" key="3">
    <source>
        <dbReference type="EMBL" id="KAK9703342.1"/>
    </source>
</evidence>
<sequence>MSYRTLSDLKVLNLSANGAHIIKDGYFARLSDLKRLDLSNNNLSILNDKILLPQSNLQYLNLSNNRLEVLNEACFSSLLRLQQLDGSWNRLAKVVPGNLKLPSLARLLLARNSRLDFASNELEQIEDDALGRLDSLTVLYLTDNELSNRPKSLPEKLKVFHLERNRIKIIQSNDFQNLNQLETLLLCDNKIATIQENAFNYLFSILSLDLSEEPTRNFIAWNADDIRSQQPEATFPLTSTEYLIILGLSKSPGLAHQLLQDSAALIAARELQELNLADTDIEYVRSDILHYQELNLADTDIEYVRSDILHYLPQLRLLHLQGNPLNCTNLYWQAVWMRKQDEDVHAKVTCASPAEFWSIPLVDLHTKAKTQPPLPVN</sequence>
<gene>
    <name evidence="3" type="ORF">QE152_g29402</name>
</gene>
<dbReference type="PROSITE" id="PS51450">
    <property type="entry name" value="LRR"/>
    <property type="match status" value="2"/>
</dbReference>
<dbReference type="SUPFAM" id="SSF52058">
    <property type="entry name" value="L domain-like"/>
    <property type="match status" value="1"/>
</dbReference>
<accession>A0AAW1JI40</accession>
<evidence type="ECO:0000256" key="1">
    <source>
        <dbReference type="ARBA" id="ARBA00022614"/>
    </source>
</evidence>
<dbReference type="Gene3D" id="3.80.10.10">
    <property type="entry name" value="Ribonuclease Inhibitor"/>
    <property type="match status" value="3"/>
</dbReference>
<dbReference type="AlphaFoldDB" id="A0AAW1JI40"/>
<dbReference type="InterPro" id="IPR050333">
    <property type="entry name" value="SLRP"/>
</dbReference>
<organism evidence="3 4">
    <name type="scientific">Popillia japonica</name>
    <name type="common">Japanese beetle</name>
    <dbReference type="NCBI Taxonomy" id="7064"/>
    <lineage>
        <taxon>Eukaryota</taxon>
        <taxon>Metazoa</taxon>
        <taxon>Ecdysozoa</taxon>
        <taxon>Arthropoda</taxon>
        <taxon>Hexapoda</taxon>
        <taxon>Insecta</taxon>
        <taxon>Pterygota</taxon>
        <taxon>Neoptera</taxon>
        <taxon>Endopterygota</taxon>
        <taxon>Coleoptera</taxon>
        <taxon>Polyphaga</taxon>
        <taxon>Scarabaeiformia</taxon>
        <taxon>Scarabaeidae</taxon>
        <taxon>Rutelinae</taxon>
        <taxon>Popillia</taxon>
    </lineage>
</organism>
<dbReference type="PANTHER" id="PTHR45712:SF22">
    <property type="entry name" value="INSULIN-LIKE GROWTH FACTOR-BINDING PROTEIN COMPLEX ACID LABILE SUBUNIT"/>
    <property type="match status" value="1"/>
</dbReference>
<keyword evidence="2" id="KW-0677">Repeat</keyword>
<evidence type="ECO:0000313" key="4">
    <source>
        <dbReference type="Proteomes" id="UP001458880"/>
    </source>
</evidence>